<evidence type="ECO:0000313" key="3">
    <source>
        <dbReference type="Proteomes" id="UP000720189"/>
    </source>
</evidence>
<proteinExistence type="predicted"/>
<name>A0A9P9HDB9_FUSRE</name>
<keyword evidence="3" id="KW-1185">Reference proteome</keyword>
<evidence type="ECO:0000256" key="1">
    <source>
        <dbReference type="SAM" id="MobiDB-lite"/>
    </source>
</evidence>
<dbReference type="RefSeq" id="XP_046051143.1">
    <property type="nucleotide sequence ID" value="XM_046192495.1"/>
</dbReference>
<accession>A0A9P9HDB9</accession>
<dbReference type="AlphaFoldDB" id="A0A9P9HDB9"/>
<evidence type="ECO:0000313" key="2">
    <source>
        <dbReference type="EMBL" id="KAH7255574.1"/>
    </source>
</evidence>
<protein>
    <submittedName>
        <fullName evidence="2">Uncharacterized protein</fullName>
    </submittedName>
</protein>
<sequence>MADNNSRLRVNPSLDVLDVEFHVPVDAGVDLVEYQQAMRVLNLQPYLRSVAYSVQNLGVVAKNVRSISVVVDGWKGAKMSSQNRSVATPKCRYSDNQSDFGL</sequence>
<comment type="caution">
    <text evidence="2">The sequence shown here is derived from an EMBL/GenBank/DDBJ whole genome shotgun (WGS) entry which is preliminary data.</text>
</comment>
<gene>
    <name evidence="2" type="ORF">BKA55DRAFT_564436</name>
</gene>
<dbReference type="EMBL" id="JAGMUX010000006">
    <property type="protein sequence ID" value="KAH7255574.1"/>
    <property type="molecule type" value="Genomic_DNA"/>
</dbReference>
<organism evidence="2 3">
    <name type="scientific">Fusarium redolens</name>
    <dbReference type="NCBI Taxonomy" id="48865"/>
    <lineage>
        <taxon>Eukaryota</taxon>
        <taxon>Fungi</taxon>
        <taxon>Dikarya</taxon>
        <taxon>Ascomycota</taxon>
        <taxon>Pezizomycotina</taxon>
        <taxon>Sordariomycetes</taxon>
        <taxon>Hypocreomycetidae</taxon>
        <taxon>Hypocreales</taxon>
        <taxon>Nectriaceae</taxon>
        <taxon>Fusarium</taxon>
        <taxon>Fusarium redolens species complex</taxon>
    </lineage>
</organism>
<reference evidence="2" key="1">
    <citation type="journal article" date="2021" name="Nat. Commun.">
        <title>Genetic determinants of endophytism in the Arabidopsis root mycobiome.</title>
        <authorList>
            <person name="Mesny F."/>
            <person name="Miyauchi S."/>
            <person name="Thiergart T."/>
            <person name="Pickel B."/>
            <person name="Atanasova L."/>
            <person name="Karlsson M."/>
            <person name="Huettel B."/>
            <person name="Barry K.W."/>
            <person name="Haridas S."/>
            <person name="Chen C."/>
            <person name="Bauer D."/>
            <person name="Andreopoulos W."/>
            <person name="Pangilinan J."/>
            <person name="LaButti K."/>
            <person name="Riley R."/>
            <person name="Lipzen A."/>
            <person name="Clum A."/>
            <person name="Drula E."/>
            <person name="Henrissat B."/>
            <person name="Kohler A."/>
            <person name="Grigoriev I.V."/>
            <person name="Martin F.M."/>
            <person name="Hacquard S."/>
        </authorList>
    </citation>
    <scope>NUCLEOTIDE SEQUENCE</scope>
    <source>
        <strain evidence="2">MPI-CAGE-AT-0023</strain>
    </source>
</reference>
<dbReference type="GeneID" id="70222449"/>
<dbReference type="Proteomes" id="UP000720189">
    <property type="component" value="Unassembled WGS sequence"/>
</dbReference>
<feature type="region of interest" description="Disordered" evidence="1">
    <location>
        <begin position="79"/>
        <end position="102"/>
    </location>
</feature>